<protein>
    <submittedName>
        <fullName evidence="1">Uncharacterized protein</fullName>
    </submittedName>
</protein>
<accession>A0ACC1SPX3</accession>
<keyword evidence="2" id="KW-1185">Reference proteome</keyword>
<evidence type="ECO:0000313" key="2">
    <source>
        <dbReference type="Proteomes" id="UP001148662"/>
    </source>
</evidence>
<gene>
    <name evidence="1" type="ORF">NM688_g5769</name>
</gene>
<evidence type="ECO:0000313" key="1">
    <source>
        <dbReference type="EMBL" id="KAJ3544189.1"/>
    </source>
</evidence>
<reference evidence="1" key="1">
    <citation type="submission" date="2022-07" db="EMBL/GenBank/DDBJ databases">
        <title>Genome Sequence of Phlebia brevispora.</title>
        <authorList>
            <person name="Buettner E."/>
        </authorList>
    </citation>
    <scope>NUCLEOTIDE SEQUENCE</scope>
    <source>
        <strain evidence="1">MPL23</strain>
    </source>
</reference>
<comment type="caution">
    <text evidence="1">The sequence shown here is derived from an EMBL/GenBank/DDBJ whole genome shotgun (WGS) entry which is preliminary data.</text>
</comment>
<dbReference type="Proteomes" id="UP001148662">
    <property type="component" value="Unassembled WGS sequence"/>
</dbReference>
<proteinExistence type="predicted"/>
<organism evidence="1 2">
    <name type="scientific">Phlebia brevispora</name>
    <dbReference type="NCBI Taxonomy" id="194682"/>
    <lineage>
        <taxon>Eukaryota</taxon>
        <taxon>Fungi</taxon>
        <taxon>Dikarya</taxon>
        <taxon>Basidiomycota</taxon>
        <taxon>Agaricomycotina</taxon>
        <taxon>Agaricomycetes</taxon>
        <taxon>Polyporales</taxon>
        <taxon>Meruliaceae</taxon>
        <taxon>Phlebia</taxon>
    </lineage>
</organism>
<dbReference type="EMBL" id="JANHOG010001098">
    <property type="protein sequence ID" value="KAJ3544189.1"/>
    <property type="molecule type" value="Genomic_DNA"/>
</dbReference>
<sequence length="782" mass="84598">MLSAVAARKARLQAKGQSSTPPTSTPQQSPSPQPVQKTKSHAKPPSKRKSSSEAVSQSHKRRKVNKLQEKSARYFQEKDSFLEQEDVIIIEDDNDEDEAALSATSEEGRSSEDAASTKPKRAWSPSAPFLDSSDEEGAAEGVDTPLEVEEVELPRPARLVTEAPSVLSTYRPIESQNLFVAAEDELVALGLPSALPAKVLCLAQSDRLALIGTYTLCVIHGFISLAGVTLTPSRTSYRVYAPRSAPSPVIECLPTSNQPPSTLAGLPERLQTLTEHSDAIVVLQAVKSGVEGLGRICRTFENVFEPSRWQRAQGEIDIGLSSAHYVTHETPESPSYNTPASWNEAILSVMPPEDTDDVDLSRQVYLVRGAKKSGKSTFARTLLNNLTTRYRKVAFLECDLGQSEFTPGGMVALNIVSTPAFGPPFTHPSIPYQAHYIGSTSPRNCPSLYVEAITALVQTYNAEVQHAPAGTEDTSDARISDIIPLVVNMMGWTKGLGADLSSRIQEIVEPSAVFDFDAAAFTSPADPMHVVEERPPRTGDSTPAWKYVEPISPGLISARYSPTDYRNLSILSYLHAVLPRRAAISNRGAQRIRHVVEYDRALMCQPPFELAASDALDDVILVGPGSEDVVPSEINRVLNGALVALVSCEPGAVDRVPDNAGVPPTSSIPYTQGVTPPLPSMSSCHGLALIRSLTSDSSSTTAPALLHLLTPLPASILSGANPRVLVKGEMELPVWGMLDFRSEDSIAGVEYGKVPYLQWGKSEGVGGERRRIRRNLMRRGQM</sequence>
<name>A0ACC1SPX3_9APHY</name>